<organism evidence="3 5">
    <name type="scientific">Venturia inaequalis</name>
    <name type="common">Apple scab fungus</name>
    <dbReference type="NCBI Taxonomy" id="5025"/>
    <lineage>
        <taxon>Eukaryota</taxon>
        <taxon>Fungi</taxon>
        <taxon>Dikarya</taxon>
        <taxon>Ascomycota</taxon>
        <taxon>Pezizomycotina</taxon>
        <taxon>Dothideomycetes</taxon>
        <taxon>Pleosporomycetidae</taxon>
        <taxon>Venturiales</taxon>
        <taxon>Venturiaceae</taxon>
        <taxon>Venturia</taxon>
    </lineage>
</organism>
<evidence type="ECO:0000313" key="4">
    <source>
        <dbReference type="EMBL" id="KAE9977821.1"/>
    </source>
</evidence>
<comment type="caution">
    <text evidence="3">The sequence shown here is derived from an EMBL/GenBank/DDBJ whole genome shotgun (WGS) entry which is preliminary data.</text>
</comment>
<dbReference type="InterPro" id="IPR056632">
    <property type="entry name" value="DUF7730"/>
</dbReference>
<dbReference type="Proteomes" id="UP000433883">
    <property type="component" value="Unassembled WGS sequence"/>
</dbReference>
<dbReference type="EMBL" id="WNWQ01000123">
    <property type="protein sequence ID" value="KAE9977821.1"/>
    <property type="molecule type" value="Genomic_DNA"/>
</dbReference>
<evidence type="ECO:0000256" key="1">
    <source>
        <dbReference type="SAM" id="MobiDB-lite"/>
    </source>
</evidence>
<dbReference type="PANTHER" id="PTHR42085:SF1">
    <property type="entry name" value="F-BOX DOMAIN-CONTAINING PROTEIN"/>
    <property type="match status" value="1"/>
</dbReference>
<dbReference type="SUPFAM" id="SSF48371">
    <property type="entry name" value="ARM repeat"/>
    <property type="match status" value="1"/>
</dbReference>
<dbReference type="EMBL" id="WNWS01000480">
    <property type="protein sequence ID" value="KAE9967014.1"/>
    <property type="molecule type" value="Genomic_DNA"/>
</dbReference>
<evidence type="ECO:0000313" key="5">
    <source>
        <dbReference type="Proteomes" id="UP000447873"/>
    </source>
</evidence>
<feature type="region of interest" description="Disordered" evidence="1">
    <location>
        <begin position="428"/>
        <end position="486"/>
    </location>
</feature>
<accession>A0A8H3YND0</accession>
<dbReference type="InterPro" id="IPR038883">
    <property type="entry name" value="AN11006-like"/>
</dbReference>
<dbReference type="AlphaFoldDB" id="A0A8H3YND0"/>
<dbReference type="InterPro" id="IPR016024">
    <property type="entry name" value="ARM-type_fold"/>
</dbReference>
<feature type="compositionally biased region" description="Acidic residues" evidence="1">
    <location>
        <begin position="447"/>
        <end position="480"/>
    </location>
</feature>
<protein>
    <recommendedName>
        <fullName evidence="2">DUF7730 domain-containing protein</fullName>
    </recommendedName>
</protein>
<proteinExistence type="predicted"/>
<dbReference type="OrthoDB" id="5272396at2759"/>
<dbReference type="Proteomes" id="UP000447873">
    <property type="component" value="Unassembled WGS sequence"/>
</dbReference>
<dbReference type="PANTHER" id="PTHR42085">
    <property type="entry name" value="F-BOX DOMAIN-CONTAINING PROTEIN"/>
    <property type="match status" value="1"/>
</dbReference>
<gene>
    <name evidence="4" type="ORF">BLS_001100</name>
    <name evidence="3" type="ORF">EG328_008487</name>
</gene>
<reference evidence="3 5" key="1">
    <citation type="submission" date="2018-12" db="EMBL/GenBank/DDBJ databases">
        <title>Venturia inaequalis Genome Resource.</title>
        <authorList>
            <person name="Lichtner F.J."/>
        </authorList>
    </citation>
    <scope>NUCLEOTIDE SEQUENCE [LARGE SCALE GENOMIC DNA]</scope>
    <source>
        <strain evidence="3 5">120213</strain>
        <strain evidence="4">Bline_iso_100314</strain>
    </source>
</reference>
<name>A0A8H3YND0_VENIN</name>
<feature type="domain" description="DUF7730" evidence="2">
    <location>
        <begin position="55"/>
        <end position="191"/>
    </location>
</feature>
<dbReference type="Pfam" id="PF24864">
    <property type="entry name" value="DUF7730"/>
    <property type="match status" value="1"/>
</dbReference>
<sequence>MPLCIGFNDGHAVYEPLPERPPTRRQFTRPDSPPSIDLEATLSAPKWNGFSNMGLFNKLPRELRDRIYKHALVATLGEVDARISELVEENGPICSLSDFEQDGGISYFFKKLAICYDSRLGGCTSINQHIGLLQTNKQIHLEATEVFYSQNTFLFSISEQIATVDTYKARHTDWVHSRHFKHIQHFALFMQSENPIQAPEGWAPSQNGETSQSGMMELATVFNNLTDFVALLRARNKPLKFLRVGCFTEYGGELESVYRRDAYESVAASLTLSLPTAMQAYKAVKNCWNQMHAACPGPNGSVRVSQSPMMPFQEQPWVRILDPILSLRELLTRAEVIMQAELPQQYIQEICDNLTKDARVTSKVRQRYEHQRRRRDNEAALEEFVHVKRVPETFECFLKRAQGTLKGKKCKHGLPVITPMGSDAMECIDAFRPPEPAPETDHAEEASEHDEDEEDEGDEEDSEDEEDSDDEEDSEDEDQDPSNVPQPHVVVSMVVNVDANGNPIPVAGMVNGNPIPMAGLPFPFPLPPLPFAFPPPTP</sequence>
<evidence type="ECO:0000259" key="2">
    <source>
        <dbReference type="Pfam" id="PF24864"/>
    </source>
</evidence>
<feature type="region of interest" description="Disordered" evidence="1">
    <location>
        <begin position="15"/>
        <end position="35"/>
    </location>
</feature>
<evidence type="ECO:0000313" key="3">
    <source>
        <dbReference type="EMBL" id="KAE9967014.1"/>
    </source>
</evidence>